<evidence type="ECO:0000256" key="1">
    <source>
        <dbReference type="SAM" id="MobiDB-lite"/>
    </source>
</evidence>
<feature type="region of interest" description="Disordered" evidence="1">
    <location>
        <begin position="88"/>
        <end position="109"/>
    </location>
</feature>
<proteinExistence type="predicted"/>
<sequence>MRNVREGNLCRARSSPNGASWLDGVEGKSPASVGVGRRPRIEVGPFGRDRDAVWECGVESAKLLRRSSSTATTMTLMASVVQSSPVGRRGDLFRSADDGPSPVDGAIGRVHRSRPSRRFLPFLSLVASAVPPLGSQRTP</sequence>
<dbReference type="WBParaSite" id="PSAMB.scaffold11size140128.g74.t1">
    <property type="protein sequence ID" value="PSAMB.scaffold11size140128.g74.t1"/>
    <property type="gene ID" value="PSAMB.scaffold11size140128.g74"/>
</dbReference>
<evidence type="ECO:0000313" key="3">
    <source>
        <dbReference type="WBParaSite" id="PSAMB.scaffold11size140128.g74.t1"/>
    </source>
</evidence>
<accession>A0A914UTB0</accession>
<evidence type="ECO:0000313" key="2">
    <source>
        <dbReference type="Proteomes" id="UP000887566"/>
    </source>
</evidence>
<feature type="compositionally biased region" description="Basic and acidic residues" evidence="1">
    <location>
        <begin position="88"/>
        <end position="97"/>
    </location>
</feature>
<organism evidence="2 3">
    <name type="scientific">Plectus sambesii</name>
    <dbReference type="NCBI Taxonomy" id="2011161"/>
    <lineage>
        <taxon>Eukaryota</taxon>
        <taxon>Metazoa</taxon>
        <taxon>Ecdysozoa</taxon>
        <taxon>Nematoda</taxon>
        <taxon>Chromadorea</taxon>
        <taxon>Plectida</taxon>
        <taxon>Plectina</taxon>
        <taxon>Plectoidea</taxon>
        <taxon>Plectidae</taxon>
        <taxon>Plectus</taxon>
    </lineage>
</organism>
<name>A0A914UTB0_9BILA</name>
<keyword evidence="2" id="KW-1185">Reference proteome</keyword>
<reference evidence="3" key="1">
    <citation type="submission" date="2022-11" db="UniProtKB">
        <authorList>
            <consortium name="WormBaseParasite"/>
        </authorList>
    </citation>
    <scope>IDENTIFICATION</scope>
</reference>
<feature type="region of interest" description="Disordered" evidence="1">
    <location>
        <begin position="1"/>
        <end position="36"/>
    </location>
</feature>
<dbReference type="AlphaFoldDB" id="A0A914UTB0"/>
<protein>
    <submittedName>
        <fullName evidence="3">Uncharacterized protein</fullName>
    </submittedName>
</protein>
<dbReference type="Proteomes" id="UP000887566">
    <property type="component" value="Unplaced"/>
</dbReference>